<dbReference type="RefSeq" id="WP_098702628.1">
    <property type="nucleotide sequence ID" value="NZ_NJGI01000001.1"/>
</dbReference>
<gene>
    <name evidence="1" type="ORF">RN96_05450</name>
</gene>
<dbReference type="Proteomes" id="UP000222862">
    <property type="component" value="Unassembled WGS sequence"/>
</dbReference>
<dbReference type="Pfam" id="PF20765">
    <property type="entry name" value="Phage_tail_terminator_8"/>
    <property type="match status" value="1"/>
</dbReference>
<sequence>MIKLSQILKAVNVKLKETFPKIEIDSKDLGEKFNRPSFRTELDGLKTSAFMSTFKERNFTIRIYFFTTLPGKGREERLKISDEIENAFLGTLWVNETFAIPVDEIEFEETEDGVLIASFDSLSMEEIENDIDGEMMEELEYHFDKK</sequence>
<evidence type="ECO:0000313" key="2">
    <source>
        <dbReference type="Proteomes" id="UP000222862"/>
    </source>
</evidence>
<comment type="caution">
    <text evidence="1">The sequence shown here is derived from an EMBL/GenBank/DDBJ whole genome shotgun (WGS) entry which is preliminary data.</text>
</comment>
<organism evidence="1 2">
    <name type="scientific">Fusobacterium nucleatum subsp. polymorphum</name>
    <name type="common">Fusobacterium polymorphum</name>
    <dbReference type="NCBI Taxonomy" id="76857"/>
    <lineage>
        <taxon>Bacteria</taxon>
        <taxon>Fusobacteriati</taxon>
        <taxon>Fusobacteriota</taxon>
        <taxon>Fusobacteriia</taxon>
        <taxon>Fusobacteriales</taxon>
        <taxon>Fusobacteriaceae</taxon>
        <taxon>Fusobacterium</taxon>
    </lineage>
</organism>
<protein>
    <recommendedName>
        <fullName evidence="3">Phage protein</fullName>
    </recommendedName>
</protein>
<proteinExistence type="predicted"/>
<reference evidence="1 2" key="1">
    <citation type="submission" date="2017-06" db="EMBL/GenBank/DDBJ databases">
        <title>Genome sequencing of Fusobacterium nucleatum subsp. polymorphum KCOM 1232 (=ChDC F37).</title>
        <authorList>
            <person name="Kook J.-K."/>
            <person name="Park S.-N."/>
            <person name="Lim Y.K."/>
            <person name="Roh H."/>
        </authorList>
    </citation>
    <scope>NUCLEOTIDE SEQUENCE [LARGE SCALE GENOMIC DNA]</scope>
    <source>
        <strain evidence="2">KCOM 1232 ( ChDC F37)</strain>
    </source>
</reference>
<accession>A0A2B7YND7</accession>
<dbReference type="AlphaFoldDB" id="A0A2B7YND7"/>
<evidence type="ECO:0008006" key="3">
    <source>
        <dbReference type="Google" id="ProtNLM"/>
    </source>
</evidence>
<evidence type="ECO:0000313" key="1">
    <source>
        <dbReference type="EMBL" id="PGH22571.1"/>
    </source>
</evidence>
<name>A0A2B7YND7_FUSNP</name>
<dbReference type="EMBL" id="NJGI01000001">
    <property type="protein sequence ID" value="PGH22571.1"/>
    <property type="molecule type" value="Genomic_DNA"/>
</dbReference>
<dbReference type="InterPro" id="IPR049254">
    <property type="entry name" value="Phage_tail_terminator"/>
</dbReference>